<comment type="caution">
    <text evidence="2">The sequence shown here is derived from an EMBL/GenBank/DDBJ whole genome shotgun (WGS) entry which is preliminary data.</text>
</comment>
<dbReference type="Gene3D" id="3.20.20.150">
    <property type="entry name" value="Divalent-metal-dependent TIM barrel enzymes"/>
    <property type="match status" value="1"/>
</dbReference>
<dbReference type="InterPro" id="IPR013022">
    <property type="entry name" value="Xyl_isomerase-like_TIM-brl"/>
</dbReference>
<gene>
    <name evidence="2" type="ORF">LCGC14_1477220</name>
</gene>
<organism evidence="2">
    <name type="scientific">marine sediment metagenome</name>
    <dbReference type="NCBI Taxonomy" id="412755"/>
    <lineage>
        <taxon>unclassified sequences</taxon>
        <taxon>metagenomes</taxon>
        <taxon>ecological metagenomes</taxon>
    </lineage>
</organism>
<reference evidence="2" key="1">
    <citation type="journal article" date="2015" name="Nature">
        <title>Complex archaea that bridge the gap between prokaryotes and eukaryotes.</title>
        <authorList>
            <person name="Spang A."/>
            <person name="Saw J.H."/>
            <person name="Jorgensen S.L."/>
            <person name="Zaremba-Niedzwiedzka K."/>
            <person name="Martijn J."/>
            <person name="Lind A.E."/>
            <person name="van Eijk R."/>
            <person name="Schleper C."/>
            <person name="Guy L."/>
            <person name="Ettema T.J."/>
        </authorList>
    </citation>
    <scope>NUCLEOTIDE SEQUENCE</scope>
</reference>
<evidence type="ECO:0000259" key="1">
    <source>
        <dbReference type="Pfam" id="PF01261"/>
    </source>
</evidence>
<protein>
    <recommendedName>
        <fullName evidence="1">Xylose isomerase-like TIM barrel domain-containing protein</fullName>
    </recommendedName>
</protein>
<sequence length="274" mass="29509">MKIACTTLACPRWSLEQILKELSASGYDGIDFRGLGDEMEVWKLPAFTTDAEATAGKIAAAGLTVSGFSSSARMFNADADKRAKGYAEVAEYAALCRRFGAPMIRVFGGSLGGVELDRAIDVAAETLTEMAEIAGEGVTVAVETHDDWTASAPLAAVLAKVDRPNVGALWDLHHPYRMEGESPQQTYDNIGRYTVAAHLKDSRLTGKGEHDHEYVLGGEGDVPLGEMVKLLAAGGYDGMITLEWEKKWHPELAGPEVALPAHAKYMRELIAQAQ</sequence>
<dbReference type="Pfam" id="PF01261">
    <property type="entry name" value="AP_endonuc_2"/>
    <property type="match status" value="1"/>
</dbReference>
<proteinExistence type="predicted"/>
<feature type="domain" description="Xylose isomerase-like TIM barrel" evidence="1">
    <location>
        <begin position="20"/>
        <end position="266"/>
    </location>
</feature>
<dbReference type="AlphaFoldDB" id="A0A0F9JWM9"/>
<dbReference type="InterPro" id="IPR050312">
    <property type="entry name" value="IolE/XylAMocC-like"/>
</dbReference>
<accession>A0A0F9JWM9</accession>
<dbReference type="EMBL" id="LAZR01010457">
    <property type="protein sequence ID" value="KKM66836.1"/>
    <property type="molecule type" value="Genomic_DNA"/>
</dbReference>
<dbReference type="PANTHER" id="PTHR12110">
    <property type="entry name" value="HYDROXYPYRUVATE ISOMERASE"/>
    <property type="match status" value="1"/>
</dbReference>
<dbReference type="SUPFAM" id="SSF51658">
    <property type="entry name" value="Xylose isomerase-like"/>
    <property type="match status" value="1"/>
</dbReference>
<dbReference type="InterPro" id="IPR036237">
    <property type="entry name" value="Xyl_isomerase-like_sf"/>
</dbReference>
<evidence type="ECO:0000313" key="2">
    <source>
        <dbReference type="EMBL" id="KKM66836.1"/>
    </source>
</evidence>
<name>A0A0F9JWM9_9ZZZZ</name>